<dbReference type="Pfam" id="PF00005">
    <property type="entry name" value="ABC_tran"/>
    <property type="match status" value="1"/>
</dbReference>
<dbReference type="InterPro" id="IPR050319">
    <property type="entry name" value="ABC_transp_ATP-bind"/>
</dbReference>
<dbReference type="GO" id="GO:0055085">
    <property type="term" value="P:transmembrane transport"/>
    <property type="evidence" value="ECO:0007669"/>
    <property type="project" value="UniProtKB-ARBA"/>
</dbReference>
<keyword evidence="4 6" id="KW-0067">ATP-binding</keyword>
<name>A0A133XXD8_9ACTN</name>
<dbReference type="Gene3D" id="3.40.50.300">
    <property type="entry name" value="P-loop containing nucleotide triphosphate hydrolases"/>
    <property type="match status" value="1"/>
</dbReference>
<sequence length="355" mass="39407">MAVTTVDTVDAIDTKHAGEPLLHVEHLTKEFPVESGLFASRMNKKRVHAVNDVSFDIWPGETFGLVGESGCGKSTTGRCIMRLIQPTRGKVIFDGKDVGKLNKAGLKEMRRNMQFIFQDPYASLNPRMTIGEIVSEPLLIHGVMPDKTERIDYVRSLLDVVGLNPEHINRYPHEFSGGQRQRVGIARAFALKPKLIICDEPVSALDVSIQAQVLNLLGDLQKEYGTAYLFIAHDLSVVQHISDRVAVMYLGNMMETADWKTLYDAPQHPYTQSLLSAVPVPDPDIQKTRERIILKGDVPSPIDPPSGCRFHTRCPIAKDVCSQGDMPSFSEVGKKHLCACHFANVNPIKQASIEL</sequence>
<evidence type="ECO:0000256" key="2">
    <source>
        <dbReference type="ARBA" id="ARBA00022448"/>
    </source>
</evidence>
<evidence type="ECO:0000256" key="4">
    <source>
        <dbReference type="ARBA" id="ARBA00022840"/>
    </source>
</evidence>
<dbReference type="Proteomes" id="UP000070675">
    <property type="component" value="Unassembled WGS sequence"/>
</dbReference>
<dbReference type="InterPro" id="IPR003593">
    <property type="entry name" value="AAA+_ATPase"/>
</dbReference>
<evidence type="ECO:0000313" key="7">
    <source>
        <dbReference type="Proteomes" id="UP000070675"/>
    </source>
</evidence>
<evidence type="ECO:0000313" key="6">
    <source>
        <dbReference type="EMBL" id="KXB35610.1"/>
    </source>
</evidence>
<dbReference type="NCBIfam" id="NF008453">
    <property type="entry name" value="PRK11308.1"/>
    <property type="match status" value="1"/>
</dbReference>
<dbReference type="InterPro" id="IPR027417">
    <property type="entry name" value="P-loop_NTPase"/>
</dbReference>
<dbReference type="AlphaFoldDB" id="A0A133XXD8"/>
<comment type="caution">
    <text evidence="6">The sequence shown here is derived from an EMBL/GenBank/DDBJ whole genome shotgun (WGS) entry which is preliminary data.</text>
</comment>
<feature type="domain" description="ABC transporter" evidence="5">
    <location>
        <begin position="22"/>
        <end position="275"/>
    </location>
</feature>
<dbReference type="OrthoDB" id="3171550at2"/>
<protein>
    <submittedName>
        <fullName evidence="6">Oligopeptide ABC transporter, ATP-binding protein AppF</fullName>
    </submittedName>
</protein>
<comment type="similarity">
    <text evidence="1">Belongs to the ABC transporter superfamily.</text>
</comment>
<gene>
    <name evidence="6" type="ORF">HMPREF3192_00015</name>
</gene>
<dbReference type="SUPFAM" id="SSF52540">
    <property type="entry name" value="P-loop containing nucleoside triphosphate hydrolases"/>
    <property type="match status" value="1"/>
</dbReference>
<dbReference type="FunFam" id="3.40.50.300:FF:000016">
    <property type="entry name" value="Oligopeptide ABC transporter ATP-binding component"/>
    <property type="match status" value="1"/>
</dbReference>
<evidence type="ECO:0000256" key="3">
    <source>
        <dbReference type="ARBA" id="ARBA00022741"/>
    </source>
</evidence>
<keyword evidence="7" id="KW-1185">Reference proteome</keyword>
<dbReference type="EMBL" id="LSCR01000001">
    <property type="protein sequence ID" value="KXB35610.1"/>
    <property type="molecule type" value="Genomic_DNA"/>
</dbReference>
<reference evidence="7" key="1">
    <citation type="submission" date="2016-01" db="EMBL/GenBank/DDBJ databases">
        <authorList>
            <person name="Mitreva M."/>
            <person name="Pepin K.H."/>
            <person name="Mihindukulasuriya K.A."/>
            <person name="Fulton R."/>
            <person name="Fronick C."/>
            <person name="O'Laughlin M."/>
            <person name="Miner T."/>
            <person name="Herter B."/>
            <person name="Rosa B.A."/>
            <person name="Cordes M."/>
            <person name="Tomlinson C."/>
            <person name="Wollam A."/>
            <person name="Palsikar V.B."/>
            <person name="Mardis E.R."/>
            <person name="Wilson R.K."/>
        </authorList>
    </citation>
    <scope>NUCLEOTIDE SEQUENCE [LARGE SCALE GENOMIC DNA]</scope>
    <source>
        <strain evidence="7">DNF00019</strain>
    </source>
</reference>
<keyword evidence="2" id="KW-0813">Transport</keyword>
<dbReference type="NCBIfam" id="TIGR01727">
    <property type="entry name" value="oligo_HPY"/>
    <property type="match status" value="1"/>
</dbReference>
<dbReference type="GO" id="GO:0005524">
    <property type="term" value="F:ATP binding"/>
    <property type="evidence" value="ECO:0007669"/>
    <property type="project" value="UniProtKB-KW"/>
</dbReference>
<dbReference type="STRING" id="1393034.HMPREF3192_00015"/>
<dbReference type="PROSITE" id="PS00211">
    <property type="entry name" value="ABC_TRANSPORTER_1"/>
    <property type="match status" value="1"/>
</dbReference>
<dbReference type="Pfam" id="PF08352">
    <property type="entry name" value="oligo_HPY"/>
    <property type="match status" value="1"/>
</dbReference>
<dbReference type="InterPro" id="IPR003439">
    <property type="entry name" value="ABC_transporter-like_ATP-bd"/>
</dbReference>
<dbReference type="GO" id="GO:0015833">
    <property type="term" value="P:peptide transport"/>
    <property type="evidence" value="ECO:0007669"/>
    <property type="project" value="InterPro"/>
</dbReference>
<proteinExistence type="inferred from homology"/>
<dbReference type="SMART" id="SM00382">
    <property type="entry name" value="AAA"/>
    <property type="match status" value="1"/>
</dbReference>
<dbReference type="InterPro" id="IPR017871">
    <property type="entry name" value="ABC_transporter-like_CS"/>
</dbReference>
<organism evidence="6 7">
    <name type="scientific">Atopobium deltae</name>
    <dbReference type="NCBI Taxonomy" id="1393034"/>
    <lineage>
        <taxon>Bacteria</taxon>
        <taxon>Bacillati</taxon>
        <taxon>Actinomycetota</taxon>
        <taxon>Coriobacteriia</taxon>
        <taxon>Coriobacteriales</taxon>
        <taxon>Atopobiaceae</taxon>
        <taxon>Atopobium</taxon>
    </lineage>
</organism>
<evidence type="ECO:0000259" key="5">
    <source>
        <dbReference type="PROSITE" id="PS50893"/>
    </source>
</evidence>
<dbReference type="GO" id="GO:0016887">
    <property type="term" value="F:ATP hydrolysis activity"/>
    <property type="evidence" value="ECO:0007669"/>
    <property type="project" value="InterPro"/>
</dbReference>
<dbReference type="PANTHER" id="PTHR43776:SF7">
    <property type="entry name" value="D,D-DIPEPTIDE TRANSPORT ATP-BINDING PROTEIN DDPF-RELATED"/>
    <property type="match status" value="1"/>
</dbReference>
<dbReference type="InterPro" id="IPR013563">
    <property type="entry name" value="Oligopep_ABC_C"/>
</dbReference>
<dbReference type="PROSITE" id="PS50893">
    <property type="entry name" value="ABC_TRANSPORTER_2"/>
    <property type="match status" value="1"/>
</dbReference>
<dbReference type="PANTHER" id="PTHR43776">
    <property type="entry name" value="TRANSPORT ATP-BINDING PROTEIN"/>
    <property type="match status" value="1"/>
</dbReference>
<evidence type="ECO:0000256" key="1">
    <source>
        <dbReference type="ARBA" id="ARBA00005417"/>
    </source>
</evidence>
<dbReference type="RefSeq" id="WP_066304283.1">
    <property type="nucleotide sequence ID" value="NZ_KQ959483.1"/>
</dbReference>
<accession>A0A133XXD8</accession>
<keyword evidence="3" id="KW-0547">Nucleotide-binding</keyword>
<dbReference type="PATRIC" id="fig|1393034.3.peg.12"/>
<dbReference type="CDD" id="cd03257">
    <property type="entry name" value="ABC_NikE_OppD_transporters"/>
    <property type="match status" value="1"/>
</dbReference>